<comment type="similarity">
    <text evidence="2">Belongs to the bacterial diacylglycerol kinase family.</text>
</comment>
<name>A0A6B3R081_9FLAO</name>
<keyword evidence="12 19" id="KW-0472">Membrane</keyword>
<dbReference type="Gene3D" id="1.10.287.3610">
    <property type="match status" value="1"/>
</dbReference>
<keyword evidence="7 17" id="KW-0547">Nucleotide-binding</keyword>
<gene>
    <name evidence="20" type="ORF">G3567_05270</name>
</gene>
<feature type="transmembrane region" description="Helical" evidence="19">
    <location>
        <begin position="96"/>
        <end position="121"/>
    </location>
</feature>
<dbReference type="InterPro" id="IPR036945">
    <property type="entry name" value="DAGK_sf"/>
</dbReference>
<sequence>MFKLKTIKGRLRSFVFAWKGLSHLCLKEDSFKFQVLFSVLFVMAGFYFKITPSEWFAQLGMMALVLSLEGINSAIEELANYNQPEHDLAIGKIKDISAGAVLVAGIFAFIIGIIIYIPYILALI</sequence>
<evidence type="ECO:0000256" key="18">
    <source>
        <dbReference type="PIRSR" id="PIRSR600829-4"/>
    </source>
</evidence>
<keyword evidence="21" id="KW-1185">Reference proteome</keyword>
<evidence type="ECO:0000256" key="3">
    <source>
        <dbReference type="ARBA" id="ARBA00022475"/>
    </source>
</evidence>
<keyword evidence="8 20" id="KW-0418">Kinase</keyword>
<evidence type="ECO:0000256" key="13">
    <source>
        <dbReference type="ARBA" id="ARBA00023209"/>
    </source>
</evidence>
<dbReference type="RefSeq" id="WP_164004270.1">
    <property type="nucleotide sequence ID" value="NZ_JAAIKD010000002.1"/>
</dbReference>
<evidence type="ECO:0000256" key="6">
    <source>
        <dbReference type="ARBA" id="ARBA00022692"/>
    </source>
</evidence>
<evidence type="ECO:0000256" key="17">
    <source>
        <dbReference type="PIRSR" id="PIRSR600829-3"/>
    </source>
</evidence>
<keyword evidence="14" id="KW-1208">Phospholipid metabolism</keyword>
<evidence type="ECO:0000256" key="14">
    <source>
        <dbReference type="ARBA" id="ARBA00023264"/>
    </source>
</evidence>
<feature type="binding site" evidence="18">
    <location>
        <position position="76"/>
    </location>
    <ligand>
        <name>a divalent metal cation</name>
        <dbReference type="ChEBI" id="CHEBI:60240"/>
    </ligand>
</feature>
<dbReference type="AlphaFoldDB" id="A0A6B3R081"/>
<keyword evidence="13" id="KW-0594">Phospholipid biosynthesis</keyword>
<dbReference type="PANTHER" id="PTHR34299:SF1">
    <property type="entry name" value="DIACYLGLYCEROL KINASE"/>
    <property type="match status" value="1"/>
</dbReference>
<evidence type="ECO:0000256" key="4">
    <source>
        <dbReference type="ARBA" id="ARBA00022516"/>
    </source>
</evidence>
<protein>
    <submittedName>
        <fullName evidence="20">Diacylglycerol kinase family protein</fullName>
    </submittedName>
</protein>
<evidence type="ECO:0000256" key="16">
    <source>
        <dbReference type="PIRSR" id="PIRSR600829-2"/>
    </source>
</evidence>
<dbReference type="GO" id="GO:0005886">
    <property type="term" value="C:plasma membrane"/>
    <property type="evidence" value="ECO:0007669"/>
    <property type="project" value="UniProtKB-SubCell"/>
</dbReference>
<dbReference type="EMBL" id="JAAIKD010000002">
    <property type="protein sequence ID" value="NEV93562.1"/>
    <property type="molecule type" value="Genomic_DNA"/>
</dbReference>
<dbReference type="CDD" id="cd14265">
    <property type="entry name" value="UDPK_IM_like"/>
    <property type="match status" value="1"/>
</dbReference>
<feature type="binding site" evidence="17">
    <location>
        <position position="28"/>
    </location>
    <ligand>
        <name>ATP</name>
        <dbReference type="ChEBI" id="CHEBI:30616"/>
    </ligand>
</feature>
<evidence type="ECO:0000256" key="7">
    <source>
        <dbReference type="ARBA" id="ARBA00022741"/>
    </source>
</evidence>
<dbReference type="GO" id="GO:0016301">
    <property type="term" value="F:kinase activity"/>
    <property type="evidence" value="ECO:0007669"/>
    <property type="project" value="UniProtKB-KW"/>
</dbReference>
<organism evidence="20 21">
    <name type="scientific">Psychroflexus aurantiacus</name>
    <dbReference type="NCBI Taxonomy" id="2709310"/>
    <lineage>
        <taxon>Bacteria</taxon>
        <taxon>Pseudomonadati</taxon>
        <taxon>Bacteroidota</taxon>
        <taxon>Flavobacteriia</taxon>
        <taxon>Flavobacteriales</taxon>
        <taxon>Flavobacteriaceae</taxon>
        <taxon>Psychroflexus</taxon>
    </lineage>
</organism>
<dbReference type="GO" id="GO:0008654">
    <property type="term" value="P:phospholipid biosynthetic process"/>
    <property type="evidence" value="ECO:0007669"/>
    <property type="project" value="UniProtKB-KW"/>
</dbReference>
<evidence type="ECO:0000256" key="8">
    <source>
        <dbReference type="ARBA" id="ARBA00022777"/>
    </source>
</evidence>
<dbReference type="GO" id="GO:0046872">
    <property type="term" value="F:metal ion binding"/>
    <property type="evidence" value="ECO:0007669"/>
    <property type="project" value="UniProtKB-KW"/>
</dbReference>
<evidence type="ECO:0000313" key="20">
    <source>
        <dbReference type="EMBL" id="NEV93562.1"/>
    </source>
</evidence>
<evidence type="ECO:0000256" key="12">
    <source>
        <dbReference type="ARBA" id="ARBA00023136"/>
    </source>
</evidence>
<feature type="binding site" evidence="17">
    <location>
        <begin position="94"/>
        <end position="95"/>
    </location>
    <ligand>
        <name>ATP</name>
        <dbReference type="ChEBI" id="CHEBI:30616"/>
    </ligand>
</feature>
<comment type="cofactor">
    <cofactor evidence="18">
        <name>Mg(2+)</name>
        <dbReference type="ChEBI" id="CHEBI:18420"/>
    </cofactor>
    <text evidence="18">Mn(2+), Zn(2+), Cd(2+) and Co(2+) support activity to lesser extents.</text>
</comment>
<keyword evidence="11" id="KW-0443">Lipid metabolism</keyword>
<dbReference type="Proteomes" id="UP000478505">
    <property type="component" value="Unassembled WGS sequence"/>
</dbReference>
<dbReference type="InterPro" id="IPR033717">
    <property type="entry name" value="UDPK"/>
</dbReference>
<evidence type="ECO:0000256" key="9">
    <source>
        <dbReference type="ARBA" id="ARBA00022840"/>
    </source>
</evidence>
<dbReference type="InterPro" id="IPR000829">
    <property type="entry name" value="DAGK"/>
</dbReference>
<evidence type="ECO:0000256" key="19">
    <source>
        <dbReference type="SAM" id="Phobius"/>
    </source>
</evidence>
<evidence type="ECO:0000256" key="5">
    <source>
        <dbReference type="ARBA" id="ARBA00022679"/>
    </source>
</evidence>
<feature type="active site" description="Proton acceptor" evidence="15">
    <location>
        <position position="69"/>
    </location>
</feature>
<keyword evidence="18" id="KW-0479">Metal-binding</keyword>
<keyword evidence="5" id="KW-0808">Transferase</keyword>
<keyword evidence="6 19" id="KW-0812">Transmembrane</keyword>
<accession>A0A6B3R081</accession>
<dbReference type="PANTHER" id="PTHR34299">
    <property type="entry name" value="DIACYLGLYCEROL KINASE"/>
    <property type="match status" value="1"/>
</dbReference>
<feature type="binding site" evidence="18">
    <location>
        <position position="28"/>
    </location>
    <ligand>
        <name>a divalent metal cation</name>
        <dbReference type="ChEBI" id="CHEBI:60240"/>
    </ligand>
</feature>
<evidence type="ECO:0000256" key="15">
    <source>
        <dbReference type="PIRSR" id="PIRSR600829-1"/>
    </source>
</evidence>
<dbReference type="Pfam" id="PF01219">
    <property type="entry name" value="DAGK_prokar"/>
    <property type="match status" value="1"/>
</dbReference>
<keyword evidence="18" id="KW-0460">Magnesium</keyword>
<dbReference type="GO" id="GO:0005524">
    <property type="term" value="F:ATP binding"/>
    <property type="evidence" value="ECO:0007669"/>
    <property type="project" value="UniProtKB-KW"/>
</dbReference>
<evidence type="ECO:0000313" key="21">
    <source>
        <dbReference type="Proteomes" id="UP000478505"/>
    </source>
</evidence>
<keyword evidence="10 19" id="KW-1133">Transmembrane helix</keyword>
<evidence type="ECO:0000256" key="2">
    <source>
        <dbReference type="ARBA" id="ARBA00005967"/>
    </source>
</evidence>
<evidence type="ECO:0000256" key="10">
    <source>
        <dbReference type="ARBA" id="ARBA00022989"/>
    </source>
</evidence>
<keyword evidence="9 17" id="KW-0067">ATP-binding</keyword>
<feature type="binding site" evidence="17">
    <location>
        <position position="76"/>
    </location>
    <ligand>
        <name>ATP</name>
        <dbReference type="ChEBI" id="CHEBI:30616"/>
    </ligand>
</feature>
<comment type="subcellular location">
    <subcellularLocation>
        <location evidence="1">Cell membrane</location>
        <topology evidence="1">Multi-pass membrane protein</topology>
    </subcellularLocation>
</comment>
<proteinExistence type="inferred from homology"/>
<keyword evidence="4" id="KW-0444">Lipid biosynthesis</keyword>
<feature type="binding site" evidence="16">
    <location>
        <position position="69"/>
    </location>
    <ligand>
        <name>substrate</name>
    </ligand>
</feature>
<reference evidence="20 21" key="1">
    <citation type="submission" date="2020-02" db="EMBL/GenBank/DDBJ databases">
        <title>Flavobacteriaceae Psychroflexus bacterium YR1-1, complete genome.</title>
        <authorList>
            <person name="Li Y."/>
            <person name="Wu S."/>
        </authorList>
    </citation>
    <scope>NUCLEOTIDE SEQUENCE [LARGE SCALE GENOMIC DNA]</scope>
    <source>
        <strain evidence="20 21">YR1-1</strain>
    </source>
</reference>
<keyword evidence="3" id="KW-1003">Cell membrane</keyword>
<feature type="transmembrane region" description="Helical" evidence="19">
    <location>
        <begin position="31"/>
        <end position="50"/>
    </location>
</feature>
<evidence type="ECO:0000256" key="11">
    <source>
        <dbReference type="ARBA" id="ARBA00023098"/>
    </source>
</evidence>
<evidence type="ECO:0000256" key="1">
    <source>
        <dbReference type="ARBA" id="ARBA00004651"/>
    </source>
</evidence>
<comment type="caution">
    <text evidence="20">The sequence shown here is derived from an EMBL/GenBank/DDBJ whole genome shotgun (WGS) entry which is preliminary data.</text>
</comment>